<dbReference type="Pfam" id="PF01553">
    <property type="entry name" value="Acyltransferase"/>
    <property type="match status" value="1"/>
</dbReference>
<evidence type="ECO:0000256" key="2">
    <source>
        <dbReference type="ARBA" id="ARBA00023315"/>
    </source>
</evidence>
<dbReference type="SUPFAM" id="SSF69593">
    <property type="entry name" value="Glycerol-3-phosphate (1)-acyltransferase"/>
    <property type="match status" value="1"/>
</dbReference>
<evidence type="ECO:0000256" key="3">
    <source>
        <dbReference type="SAM" id="MobiDB-lite"/>
    </source>
</evidence>
<dbReference type="SMART" id="SM00563">
    <property type="entry name" value="PlsC"/>
    <property type="match status" value="1"/>
</dbReference>
<reference evidence="5" key="2">
    <citation type="submission" date="2021-04" db="EMBL/GenBank/DDBJ databases">
        <authorList>
            <person name="Gilroy R."/>
        </authorList>
    </citation>
    <scope>NUCLEOTIDE SEQUENCE</scope>
    <source>
        <strain evidence="5">ChiGjej1B1-98</strain>
    </source>
</reference>
<dbReference type="AlphaFoldDB" id="A0A9D1YUK7"/>
<dbReference type="PANTHER" id="PTHR10434:SF55">
    <property type="entry name" value="POSSIBLE ACYLTRANSFERASE"/>
    <property type="match status" value="1"/>
</dbReference>
<feature type="region of interest" description="Disordered" evidence="3">
    <location>
        <begin position="201"/>
        <end position="221"/>
    </location>
</feature>
<dbReference type="GO" id="GO:0003841">
    <property type="term" value="F:1-acylglycerol-3-phosphate O-acyltransferase activity"/>
    <property type="evidence" value="ECO:0007669"/>
    <property type="project" value="TreeGrafter"/>
</dbReference>
<dbReference type="Proteomes" id="UP000824005">
    <property type="component" value="Unassembled WGS sequence"/>
</dbReference>
<gene>
    <name evidence="5" type="ORF">H9830_07465</name>
</gene>
<dbReference type="GO" id="GO:0005886">
    <property type="term" value="C:plasma membrane"/>
    <property type="evidence" value="ECO:0007669"/>
    <property type="project" value="TreeGrafter"/>
</dbReference>
<evidence type="ECO:0000313" key="5">
    <source>
        <dbReference type="EMBL" id="HIY66099.1"/>
    </source>
</evidence>
<feature type="compositionally biased region" description="Polar residues" evidence="3">
    <location>
        <begin position="207"/>
        <end position="221"/>
    </location>
</feature>
<name>A0A9D1YUK7_9MICO</name>
<organism evidence="5 6">
    <name type="scientific">Candidatus Agrococcus pullicola</name>
    <dbReference type="NCBI Taxonomy" id="2838429"/>
    <lineage>
        <taxon>Bacteria</taxon>
        <taxon>Bacillati</taxon>
        <taxon>Actinomycetota</taxon>
        <taxon>Actinomycetes</taxon>
        <taxon>Micrococcales</taxon>
        <taxon>Microbacteriaceae</taxon>
        <taxon>Agrococcus</taxon>
    </lineage>
</organism>
<feature type="domain" description="Phospholipid/glycerol acyltransferase" evidence="4">
    <location>
        <begin position="18"/>
        <end position="137"/>
    </location>
</feature>
<keyword evidence="1" id="KW-0808">Transferase</keyword>
<reference evidence="5" key="1">
    <citation type="journal article" date="2021" name="PeerJ">
        <title>Extensive microbial diversity within the chicken gut microbiome revealed by metagenomics and culture.</title>
        <authorList>
            <person name="Gilroy R."/>
            <person name="Ravi A."/>
            <person name="Getino M."/>
            <person name="Pursley I."/>
            <person name="Horton D.L."/>
            <person name="Alikhan N.F."/>
            <person name="Baker D."/>
            <person name="Gharbi K."/>
            <person name="Hall N."/>
            <person name="Watson M."/>
            <person name="Adriaenssens E.M."/>
            <person name="Foster-Nyarko E."/>
            <person name="Jarju S."/>
            <person name="Secka A."/>
            <person name="Antonio M."/>
            <person name="Oren A."/>
            <person name="Chaudhuri R.R."/>
            <person name="La Ragione R."/>
            <person name="Hildebrand F."/>
            <person name="Pallen M.J."/>
        </authorList>
    </citation>
    <scope>NUCLEOTIDE SEQUENCE</scope>
    <source>
        <strain evidence="5">ChiGjej1B1-98</strain>
    </source>
</reference>
<dbReference type="GO" id="GO:0006654">
    <property type="term" value="P:phosphatidic acid biosynthetic process"/>
    <property type="evidence" value="ECO:0007669"/>
    <property type="project" value="TreeGrafter"/>
</dbReference>
<proteinExistence type="predicted"/>
<dbReference type="PANTHER" id="PTHR10434">
    <property type="entry name" value="1-ACYL-SN-GLYCEROL-3-PHOSPHATE ACYLTRANSFERASE"/>
    <property type="match status" value="1"/>
</dbReference>
<evidence type="ECO:0000256" key="1">
    <source>
        <dbReference type="ARBA" id="ARBA00022679"/>
    </source>
</evidence>
<comment type="caution">
    <text evidence="5">The sequence shown here is derived from an EMBL/GenBank/DDBJ whole genome shotgun (WGS) entry which is preliminary data.</text>
</comment>
<keyword evidence="2 5" id="KW-0012">Acyltransferase</keyword>
<dbReference type="CDD" id="cd07989">
    <property type="entry name" value="LPLAT_AGPAT-like"/>
    <property type="match status" value="1"/>
</dbReference>
<accession>A0A9D1YUK7</accession>
<dbReference type="EMBL" id="DXDC01000219">
    <property type="protein sequence ID" value="HIY66099.1"/>
    <property type="molecule type" value="Genomic_DNA"/>
</dbReference>
<dbReference type="InterPro" id="IPR002123">
    <property type="entry name" value="Plipid/glycerol_acylTrfase"/>
</dbReference>
<evidence type="ECO:0000313" key="6">
    <source>
        <dbReference type="Proteomes" id="UP000824005"/>
    </source>
</evidence>
<protein>
    <submittedName>
        <fullName evidence="5">1-acyl-sn-glycerol-3-phosphate acyltransferase</fullName>
    </submittedName>
</protein>
<evidence type="ECO:0000259" key="4">
    <source>
        <dbReference type="SMART" id="SM00563"/>
    </source>
</evidence>
<sequence length="221" mass="24319">MADIRVRNPEALPAEGPFVLSPNHYSEIDPIIMGIATWKSGRAPHFMAKASLWRIPILRGVLNGLKQIPVERDRSARSGTPMQAAAKVIENQGSVIVYPEGSLTRDPDLWPMRGKSGAVRLAKTAGIPLIPAAHWGTQRLMPRYGRGIRPIPRKRIDVVFGAPLDLSDVSNAHNQEQVTKATERLMSEISKLVGELRGLEPPLERWNPSSAGQSETGRFRG</sequence>